<gene>
    <name evidence="4" type="primary">Ggh1-L</name>
    <name evidence="4" type="ORF">Hamer_G007041</name>
</gene>
<dbReference type="InterPro" id="IPR029062">
    <property type="entry name" value="Class_I_gatase-like"/>
</dbReference>
<dbReference type="GO" id="GO:0005773">
    <property type="term" value="C:vacuole"/>
    <property type="evidence" value="ECO:0007669"/>
    <property type="project" value="TreeGrafter"/>
</dbReference>
<feature type="active site" description="Nucleophile" evidence="1">
    <location>
        <position position="119"/>
    </location>
</feature>
<evidence type="ECO:0000256" key="3">
    <source>
        <dbReference type="SAM" id="SignalP"/>
    </source>
</evidence>
<dbReference type="EMBL" id="JAHLQT010010484">
    <property type="protein sequence ID" value="KAG7172796.1"/>
    <property type="molecule type" value="Genomic_DNA"/>
</dbReference>
<keyword evidence="4" id="KW-0378">Hydrolase</keyword>
<dbReference type="PROSITE" id="PS51275">
    <property type="entry name" value="PEPTIDASE_C26_GGH"/>
    <property type="match status" value="1"/>
</dbReference>
<dbReference type="InterPro" id="IPR015527">
    <property type="entry name" value="Pept_C26_g-glut_hydrolase"/>
</dbReference>
<evidence type="ECO:0000313" key="5">
    <source>
        <dbReference type="Proteomes" id="UP000747542"/>
    </source>
</evidence>
<accession>A0A8J5N3X4</accession>
<comment type="caution">
    <text evidence="4">The sequence shown here is derived from an EMBL/GenBank/DDBJ whole genome shotgun (WGS) entry which is preliminary data.</text>
</comment>
<dbReference type="SUPFAM" id="SSF52317">
    <property type="entry name" value="Class I glutamine amidotransferase-like"/>
    <property type="match status" value="1"/>
</dbReference>
<reference evidence="4" key="1">
    <citation type="journal article" date="2021" name="Sci. Adv.">
        <title>The American lobster genome reveals insights on longevity, neural, and immune adaptations.</title>
        <authorList>
            <person name="Polinski J.M."/>
            <person name="Zimin A.V."/>
            <person name="Clark K.F."/>
            <person name="Kohn A.B."/>
            <person name="Sadowski N."/>
            <person name="Timp W."/>
            <person name="Ptitsyn A."/>
            <person name="Khanna P."/>
            <person name="Romanova D.Y."/>
            <person name="Williams P."/>
            <person name="Greenwood S.J."/>
            <person name="Moroz L.L."/>
            <person name="Walt D.R."/>
            <person name="Bodnar A.G."/>
        </authorList>
    </citation>
    <scope>NUCLEOTIDE SEQUENCE</scope>
    <source>
        <strain evidence="4">GMGI-L3</strain>
    </source>
</reference>
<dbReference type="Gene3D" id="3.40.50.880">
    <property type="match status" value="1"/>
</dbReference>
<feature type="signal peptide" evidence="3">
    <location>
        <begin position="1"/>
        <end position="23"/>
    </location>
</feature>
<proteinExistence type="predicted"/>
<sequence length="154" mass="16315">MMVVPRVVISAALLLAALLVTDAQYSYNLRPIIGVLSQAPSDSLLSGLVDKNYTGFIAASYVKYLESAGARVVPVLFLFPGGGVSITNTSGYGAAGQKIYDLVKELNSKGIYVPLWGTCLGFEMLTYLGANYVNLLTACNANNKADPLNLQDGT</sequence>
<dbReference type="Proteomes" id="UP000747542">
    <property type="component" value="Unassembled WGS sequence"/>
</dbReference>
<dbReference type="PANTHER" id="PTHR11315:SF0">
    <property type="entry name" value="FOLATE GAMMA-GLUTAMYL HYDROLASE"/>
    <property type="match status" value="1"/>
</dbReference>
<evidence type="ECO:0000256" key="1">
    <source>
        <dbReference type="PIRSR" id="PIRSR615527-1"/>
    </source>
</evidence>
<dbReference type="AlphaFoldDB" id="A0A8J5N3X4"/>
<name>A0A8J5N3X4_HOMAM</name>
<dbReference type="GO" id="GO:0046900">
    <property type="term" value="P:tetrahydrofolylpolyglutamate metabolic process"/>
    <property type="evidence" value="ECO:0007669"/>
    <property type="project" value="TreeGrafter"/>
</dbReference>
<organism evidence="4 5">
    <name type="scientific">Homarus americanus</name>
    <name type="common">American lobster</name>
    <dbReference type="NCBI Taxonomy" id="6706"/>
    <lineage>
        <taxon>Eukaryota</taxon>
        <taxon>Metazoa</taxon>
        <taxon>Ecdysozoa</taxon>
        <taxon>Arthropoda</taxon>
        <taxon>Crustacea</taxon>
        <taxon>Multicrustacea</taxon>
        <taxon>Malacostraca</taxon>
        <taxon>Eumalacostraca</taxon>
        <taxon>Eucarida</taxon>
        <taxon>Decapoda</taxon>
        <taxon>Pleocyemata</taxon>
        <taxon>Astacidea</taxon>
        <taxon>Nephropoidea</taxon>
        <taxon>Nephropidae</taxon>
        <taxon>Homarus</taxon>
    </lineage>
</organism>
<evidence type="ECO:0000256" key="2">
    <source>
        <dbReference type="PROSITE-ProRule" id="PRU00607"/>
    </source>
</evidence>
<keyword evidence="5" id="KW-1185">Reference proteome</keyword>
<comment type="caution">
    <text evidence="2">Lacks conserved residue(s) required for the propagation of feature annotation.</text>
</comment>
<dbReference type="PANTHER" id="PTHR11315">
    <property type="entry name" value="PROTEASE FAMILY C26 GAMMA-GLUTAMYL HYDROLASE"/>
    <property type="match status" value="1"/>
</dbReference>
<protein>
    <submittedName>
        <fullName evidence="4">Gamma-glutamyl hydrolase A-like</fullName>
    </submittedName>
</protein>
<evidence type="ECO:0000313" key="4">
    <source>
        <dbReference type="EMBL" id="KAG7172796.1"/>
    </source>
</evidence>
<dbReference type="GO" id="GO:0034722">
    <property type="term" value="F:gamma-glutamyl-peptidase activity"/>
    <property type="evidence" value="ECO:0007669"/>
    <property type="project" value="TreeGrafter"/>
</dbReference>
<feature type="chain" id="PRO_5035246779" evidence="3">
    <location>
        <begin position="24"/>
        <end position="154"/>
    </location>
</feature>
<keyword evidence="3" id="KW-0732">Signal</keyword>